<dbReference type="FunFam" id="3.30.70.270:FF:000020">
    <property type="entry name" value="Transposon Tf2-6 polyprotein-like Protein"/>
    <property type="match status" value="1"/>
</dbReference>
<dbReference type="Pfam" id="PF24626">
    <property type="entry name" value="SH3_Tf2-1"/>
    <property type="match status" value="1"/>
</dbReference>
<dbReference type="SUPFAM" id="SSF56672">
    <property type="entry name" value="DNA/RNA polymerases"/>
    <property type="match status" value="1"/>
</dbReference>
<evidence type="ECO:0000256" key="9">
    <source>
        <dbReference type="PROSITE-ProRule" id="PRU00047"/>
    </source>
</evidence>
<dbReference type="Pfam" id="PF00098">
    <property type="entry name" value="zf-CCHC"/>
    <property type="match status" value="1"/>
</dbReference>
<feature type="compositionally biased region" description="Pro residues" evidence="10">
    <location>
        <begin position="22"/>
        <end position="32"/>
    </location>
</feature>
<dbReference type="SUPFAM" id="SSF81995">
    <property type="entry name" value="beta-sandwich domain of Sec23/24"/>
    <property type="match status" value="1"/>
</dbReference>
<dbReference type="PANTHER" id="PTHR35046:SF26">
    <property type="entry name" value="RNA-DIRECTED DNA POLYMERASE"/>
    <property type="match status" value="1"/>
</dbReference>
<dbReference type="GO" id="GO:0003676">
    <property type="term" value="F:nucleic acid binding"/>
    <property type="evidence" value="ECO:0007669"/>
    <property type="project" value="InterPro"/>
</dbReference>
<feature type="compositionally biased region" description="Low complexity" evidence="10">
    <location>
        <begin position="1"/>
        <end position="10"/>
    </location>
</feature>
<dbReference type="InterPro" id="IPR000192">
    <property type="entry name" value="Aminotrans_V_dom"/>
</dbReference>
<dbReference type="GO" id="GO:0004519">
    <property type="term" value="F:endonuclease activity"/>
    <property type="evidence" value="ECO:0007669"/>
    <property type="project" value="UniProtKB-KW"/>
</dbReference>
<dbReference type="InterPro" id="IPR021109">
    <property type="entry name" value="Peptidase_aspartic_dom_sf"/>
</dbReference>
<keyword evidence="9" id="KW-0862">Zinc</keyword>
<evidence type="ECO:0000256" key="7">
    <source>
        <dbReference type="ARBA" id="ARBA00022801"/>
    </source>
</evidence>
<keyword evidence="8" id="KW-0695">RNA-directed DNA polymerase</keyword>
<organism evidence="12">
    <name type="scientific">Fagus sylvatica</name>
    <name type="common">Beechnut</name>
    <dbReference type="NCBI Taxonomy" id="28930"/>
    <lineage>
        <taxon>Eukaryota</taxon>
        <taxon>Viridiplantae</taxon>
        <taxon>Streptophyta</taxon>
        <taxon>Embryophyta</taxon>
        <taxon>Tracheophyta</taxon>
        <taxon>Spermatophyta</taxon>
        <taxon>Magnoliopsida</taxon>
        <taxon>eudicotyledons</taxon>
        <taxon>Gunneridae</taxon>
        <taxon>Pentapetalae</taxon>
        <taxon>rosids</taxon>
        <taxon>fabids</taxon>
        <taxon>Fagales</taxon>
        <taxon>Fagaceae</taxon>
        <taxon>Fagus</taxon>
    </lineage>
</organism>
<dbReference type="InterPro" id="IPR015421">
    <property type="entry name" value="PyrdxlP-dep_Trfase_major"/>
</dbReference>
<feature type="domain" description="CCHC-type" evidence="11">
    <location>
        <begin position="808"/>
        <end position="824"/>
    </location>
</feature>
<keyword evidence="5" id="KW-0540">Nuclease</keyword>
<keyword evidence="3" id="KW-0808">Transferase</keyword>
<dbReference type="EMBL" id="OIVN01001868">
    <property type="protein sequence ID" value="SPC98424.1"/>
    <property type="molecule type" value="Genomic_DNA"/>
</dbReference>
<keyword evidence="6" id="KW-0255">Endonuclease</keyword>
<dbReference type="Pfam" id="PF00078">
    <property type="entry name" value="RVT_1"/>
    <property type="match status" value="1"/>
</dbReference>
<sequence>MGNIGSNGVNGRRRHGRRRSHPPTPPPVPPQPEITANRYAFAAATPYPSQYQNTPPPPPPPHPHHHHSHHPSYQYYPHQAPSMPLPLPAPYDQHHRGGPGPHSHMDRDQANWVGDRYPCGPLMTPLTPYIEHQKAVTIRNDVNLKKETLRIEPDEENPGRSLVSFTFDATVPCWTLEMDVPRNNSTEKKLSWLRSQIIGGDAEIDSLFGKRRLTYADHTASGRSLQYIENFIIHNVLPFYGNTHTSDSYVGHKTTKMVHEATSYIKNCLGGGQGDALLFCGSGTTAAIKRLQEVMGIAVPSILRERLLKCLGNEERWVVFVGPCEHHSNLLSWRQSLAEVVEIGLDDNGLVDMEALRLQLEKYKYANRPILGSFSACSNVTGIYSDTRAIAKLLHQYGGFACFDFAASGPYVNIDMRSGGIDGYDAIFLSPHKFLGGPGSPGILLMSKALYRLESFPPSTCGGGTVNYVNGFNEKKDKGKKPAMAQEIEVEAVGANGPENHQHREGLEAEVELLRRQLHALTEQFRRDKEHQLRADHHDMVESDPSDVEEYENPFGFIPRQRRGPRVPVMVQPREPAARWESSFKIEFPEFSGSLNAEDFVDWLNQVERIFEYHEISDHKKVKLVAIKLKSRASAWWEQFQVQRVRNGKRKVQEWVKMKKELQKQFLPFNYMQTLYRNLHNLRQQSSVDDYTEKFYELNSRLDLQESEEQQVARYLSGLKSPLQDALCLYPIWSISEAYNRALIIEKQLTRKTLQYQSFGGARNQFHNDSNLWQQPRTTQDRGNTTSNVAAAKATSSYKPNTTGMTFKCYKCGEQGHKANECKKPAIQPRGKALLTEEVAQETDTDQELSWDPDVVEIGEDSEGEVGLMLVTRKTLLTPKMEDDNEWLRGNIFYTTCSIKDRVCSLVIDGGSCENVISQEVVDKLGLQTIDHPHPYKLSWLKKGNSVKVDKRCLVSFSIRKQFHDKVLCDIVKMDACHLLLGRPWQFDRSTIHDGRRNSYSLEKEGQKFTLLPMKKRAKCLLSKPSYFVTKSFISESMELGQIYILLSVLELESLHIPSEIQQLMLHFDDVFPHDLPNDLPPLRDIQHCIDIIPGSSLPNSILSVPCSVPALLTPKKDGSWRMCVDSRAINKITIKYRFPIPRLDDMLDCLTGAKVFSKLDLRSGYHQIRVRPGDEWKTAFKTPHGLFEWLVMPFGLTNAPSTFMRVMTQMLQPVLGNCAVVYFDDILVGFLGYVVSAEGIKMDPSKVQAILEWPVPKTVAEVRSFHGLATFYRRFIKDFSSIAAPLTDCLKHQSLQWTSQADSSFAALKTALTTAPILQVPDFEKVFELDTDASIIGIGGVLSQVGKPIAFFSEKLNGAKLNYCTYDLEFYAIVQAIKHWQYYLAYKDFILNTDHEALKHLHSQQNLHKRHVKWVTFLQQFDFSIRHKAVPGFEEFQTHYKTDQKLQRVLTALQQGQRSAYPGFYSNDGFLFKGTQLCVPACSLRAQLLQEVHNQGHFGKDKTLTLLQQKYFWYGMTKDVAQHVQRCLVCQKAKGTTSTAGLYLPLPVPSRPWECLSMDFVLGLPPTTRRADRMFINFMDCLCPSFLTGTQSFLATFGATLWKKVGTTLDYSTTFHPQTDGQTEVTNRSLGNLLRCLIGDHPKEWEEILPIAEFAFNSSINRSTQHSPFEVVYGSNPASVLDLVPLPIPKKVHPKAEEFATILQQVHQQVKLKLEATNAKYKAAADQHRKQVIFEVGDLVWVLISKDRRPEGQYSKLRPRKYGPCRILKRINPNAYEDTIYLEDIEERENSGTPQIIQTVRAALAFWVKDYMGYEVIEKKEHNYIEKALERLLSNQNIRILGNTKSKRQAILSFIIYSTSNSSFSGHKNGSNTDSREIRMERLYKWRETGNKIDKPLHGPFVAKLLNDLFGIQARGGCACAGPYGHTLLNVDETHSHAYRAAIQKGYVGVKPGWTRISFPYYMSQEEFEFILAAMEFVAIYGQRFLPLYRFNLQTGRWSFRKEAVRELLRKENNCKVHVLPVANAMHSVNFEHDDSEECDNVGAKQIETINKFTTYLEAAKYIATLLPKFPSQRWLPEDIDVHLHFRI</sequence>
<dbReference type="EC" id="2.7.7.49" evidence="1"/>
<dbReference type="GO" id="GO:0008270">
    <property type="term" value="F:zinc ion binding"/>
    <property type="evidence" value="ECO:0007669"/>
    <property type="project" value="UniProtKB-KW"/>
</dbReference>
<evidence type="ECO:0000256" key="2">
    <source>
        <dbReference type="ARBA" id="ARBA00022670"/>
    </source>
</evidence>
<dbReference type="Pfam" id="PF26192">
    <property type="entry name" value="RNF157-like_N"/>
    <property type="match status" value="1"/>
</dbReference>
<dbReference type="Gene3D" id="2.40.70.10">
    <property type="entry name" value="Acid Proteases"/>
    <property type="match status" value="1"/>
</dbReference>
<gene>
    <name evidence="12" type="ORF">FSB_LOCUS26306</name>
</gene>
<dbReference type="SUPFAM" id="SSF57756">
    <property type="entry name" value="Retrovirus zinc finger-like domains"/>
    <property type="match status" value="1"/>
</dbReference>
<evidence type="ECO:0000256" key="6">
    <source>
        <dbReference type="ARBA" id="ARBA00022759"/>
    </source>
</evidence>
<accession>A0A2N9GGZ8</accession>
<dbReference type="InterPro" id="IPR001878">
    <property type="entry name" value="Znf_CCHC"/>
</dbReference>
<dbReference type="Gene3D" id="3.90.1150.10">
    <property type="entry name" value="Aspartate Aminotransferase, domain 1"/>
    <property type="match status" value="1"/>
</dbReference>
<dbReference type="CDD" id="cd00303">
    <property type="entry name" value="retropepsin_like"/>
    <property type="match status" value="1"/>
</dbReference>
<dbReference type="InterPro" id="IPR056924">
    <property type="entry name" value="SH3_Tf2-1"/>
</dbReference>
<evidence type="ECO:0000256" key="1">
    <source>
        <dbReference type="ARBA" id="ARBA00012493"/>
    </source>
</evidence>
<evidence type="ECO:0000256" key="3">
    <source>
        <dbReference type="ARBA" id="ARBA00022679"/>
    </source>
</evidence>
<dbReference type="InterPro" id="IPR012337">
    <property type="entry name" value="RNaseH-like_sf"/>
</dbReference>
<dbReference type="CDD" id="cd09274">
    <property type="entry name" value="RNase_HI_RT_Ty3"/>
    <property type="match status" value="1"/>
</dbReference>
<dbReference type="Gene3D" id="3.40.640.10">
    <property type="entry name" value="Type I PLP-dependent aspartate aminotransferase-like (Major domain)"/>
    <property type="match status" value="1"/>
</dbReference>
<evidence type="ECO:0000313" key="12">
    <source>
        <dbReference type="EMBL" id="SPC98424.1"/>
    </source>
</evidence>
<evidence type="ECO:0000256" key="10">
    <source>
        <dbReference type="SAM" id="MobiDB-lite"/>
    </source>
</evidence>
<dbReference type="CDD" id="cd01647">
    <property type="entry name" value="RT_LTR"/>
    <property type="match status" value="1"/>
</dbReference>
<evidence type="ECO:0000256" key="4">
    <source>
        <dbReference type="ARBA" id="ARBA00022695"/>
    </source>
</evidence>
<dbReference type="InterPro" id="IPR005162">
    <property type="entry name" value="Retrotrans_gag_dom"/>
</dbReference>
<dbReference type="InterPro" id="IPR041373">
    <property type="entry name" value="RT_RNaseH"/>
</dbReference>
<dbReference type="PROSITE" id="PS50158">
    <property type="entry name" value="ZF_CCHC"/>
    <property type="match status" value="1"/>
</dbReference>
<keyword evidence="4" id="KW-0548">Nucleotidyltransferase</keyword>
<dbReference type="GO" id="GO:0006508">
    <property type="term" value="P:proteolysis"/>
    <property type="evidence" value="ECO:0007669"/>
    <property type="project" value="UniProtKB-KW"/>
</dbReference>
<dbReference type="InterPro" id="IPR015424">
    <property type="entry name" value="PyrdxlP-dep_Trfase"/>
</dbReference>
<dbReference type="Pfam" id="PF00266">
    <property type="entry name" value="Aminotran_5"/>
    <property type="match status" value="2"/>
</dbReference>
<name>A0A2N9GGZ8_FAGSY</name>
<dbReference type="InterPro" id="IPR036875">
    <property type="entry name" value="Znf_CCHC_sf"/>
</dbReference>
<dbReference type="Gene3D" id="3.10.10.10">
    <property type="entry name" value="HIV Type 1 Reverse Transcriptase, subunit A, domain 1"/>
    <property type="match status" value="1"/>
</dbReference>
<dbReference type="Pfam" id="PF17917">
    <property type="entry name" value="RT_RNaseH"/>
    <property type="match status" value="1"/>
</dbReference>
<feature type="region of interest" description="Disordered" evidence="10">
    <location>
        <begin position="1"/>
        <end position="109"/>
    </location>
</feature>
<dbReference type="GO" id="GO:0008233">
    <property type="term" value="F:peptidase activity"/>
    <property type="evidence" value="ECO:0007669"/>
    <property type="project" value="UniProtKB-KW"/>
</dbReference>
<proteinExistence type="predicted"/>
<dbReference type="FunFam" id="1.10.340.70:FF:000001">
    <property type="entry name" value="Retrovirus-related Pol polyprotein from transposon gypsy-like Protein"/>
    <property type="match status" value="1"/>
</dbReference>
<dbReference type="InterPro" id="IPR036397">
    <property type="entry name" value="RNaseH_sf"/>
</dbReference>
<dbReference type="PANTHER" id="PTHR35046">
    <property type="entry name" value="ZINC KNUCKLE (CCHC-TYPE) FAMILY PROTEIN"/>
    <property type="match status" value="1"/>
</dbReference>
<dbReference type="InterPro" id="IPR043128">
    <property type="entry name" value="Rev_trsase/Diguanyl_cyclase"/>
</dbReference>
<dbReference type="InterPro" id="IPR058981">
    <property type="entry name" value="MGRN1/RNF157-like_N"/>
</dbReference>
<reference evidence="12" key="1">
    <citation type="submission" date="2018-02" db="EMBL/GenBank/DDBJ databases">
        <authorList>
            <person name="Cohen D.B."/>
            <person name="Kent A.D."/>
        </authorList>
    </citation>
    <scope>NUCLEOTIDE SEQUENCE</scope>
</reference>
<dbReference type="Gene3D" id="3.30.70.270">
    <property type="match status" value="2"/>
</dbReference>
<dbReference type="Pfam" id="PF17921">
    <property type="entry name" value="Integrase_H2C2"/>
    <property type="match status" value="1"/>
</dbReference>
<dbReference type="SMART" id="SM00343">
    <property type="entry name" value="ZnF_C2HC"/>
    <property type="match status" value="1"/>
</dbReference>
<dbReference type="Pfam" id="PF03732">
    <property type="entry name" value="Retrotrans_gag"/>
    <property type="match status" value="1"/>
</dbReference>
<keyword evidence="7" id="KW-0378">Hydrolase</keyword>
<keyword evidence="9" id="KW-0479">Metal-binding</keyword>
<dbReference type="SUPFAM" id="SSF53383">
    <property type="entry name" value="PLP-dependent transferases"/>
    <property type="match status" value="2"/>
</dbReference>
<protein>
    <recommendedName>
        <fullName evidence="1">RNA-directed DNA polymerase</fullName>
        <ecNumber evidence="1">2.7.7.49</ecNumber>
    </recommendedName>
</protein>
<dbReference type="InterPro" id="IPR000477">
    <property type="entry name" value="RT_dom"/>
</dbReference>
<dbReference type="InterPro" id="IPR041588">
    <property type="entry name" value="Integrase_H2C2"/>
</dbReference>
<dbReference type="InterPro" id="IPR015422">
    <property type="entry name" value="PyrdxlP-dep_Trfase_small"/>
</dbReference>
<evidence type="ECO:0000256" key="8">
    <source>
        <dbReference type="ARBA" id="ARBA00022918"/>
    </source>
</evidence>
<dbReference type="Gene3D" id="1.10.340.70">
    <property type="match status" value="1"/>
</dbReference>
<evidence type="ECO:0000259" key="11">
    <source>
        <dbReference type="PROSITE" id="PS50158"/>
    </source>
</evidence>
<evidence type="ECO:0000256" key="5">
    <source>
        <dbReference type="ARBA" id="ARBA00022722"/>
    </source>
</evidence>
<dbReference type="GO" id="GO:0003964">
    <property type="term" value="F:RNA-directed DNA polymerase activity"/>
    <property type="evidence" value="ECO:0007669"/>
    <property type="project" value="UniProtKB-KW"/>
</dbReference>
<dbReference type="InterPro" id="IPR043502">
    <property type="entry name" value="DNA/RNA_pol_sf"/>
</dbReference>
<keyword evidence="9" id="KW-0863">Zinc-finger</keyword>
<keyword evidence="2" id="KW-0645">Protease</keyword>
<dbReference type="SUPFAM" id="SSF53098">
    <property type="entry name" value="Ribonuclease H-like"/>
    <property type="match status" value="1"/>
</dbReference>
<feature type="compositionally biased region" description="Basic residues" evidence="10">
    <location>
        <begin position="11"/>
        <end position="21"/>
    </location>
</feature>
<dbReference type="FunFam" id="3.10.10.10:FF:000007">
    <property type="entry name" value="Retrovirus-related Pol polyprotein from transposon 17.6-like Protein"/>
    <property type="match status" value="1"/>
</dbReference>
<feature type="compositionally biased region" description="Low complexity" evidence="10">
    <location>
        <begin position="71"/>
        <end position="82"/>
    </location>
</feature>
<dbReference type="Gene3D" id="3.30.420.10">
    <property type="entry name" value="Ribonuclease H-like superfamily/Ribonuclease H"/>
    <property type="match status" value="1"/>
</dbReference>